<proteinExistence type="predicted"/>
<dbReference type="AlphaFoldDB" id="A0A6J4SJA2"/>
<dbReference type="SUPFAM" id="SSF54427">
    <property type="entry name" value="NTF2-like"/>
    <property type="match status" value="1"/>
</dbReference>
<dbReference type="InterPro" id="IPR027843">
    <property type="entry name" value="DUF4440"/>
</dbReference>
<dbReference type="EMBL" id="CADCVS010000251">
    <property type="protein sequence ID" value="CAA9500541.1"/>
    <property type="molecule type" value="Genomic_DNA"/>
</dbReference>
<name>A0A6J4SJA2_9ACTN</name>
<protein>
    <recommendedName>
        <fullName evidence="1">DUF4440 domain-containing protein</fullName>
    </recommendedName>
</protein>
<evidence type="ECO:0000259" key="1">
    <source>
        <dbReference type="Pfam" id="PF14534"/>
    </source>
</evidence>
<organism evidence="2">
    <name type="scientific">uncultured Solirubrobacteraceae bacterium</name>
    <dbReference type="NCBI Taxonomy" id="1162706"/>
    <lineage>
        <taxon>Bacteria</taxon>
        <taxon>Bacillati</taxon>
        <taxon>Actinomycetota</taxon>
        <taxon>Thermoleophilia</taxon>
        <taxon>Solirubrobacterales</taxon>
        <taxon>Solirubrobacteraceae</taxon>
        <taxon>environmental samples</taxon>
    </lineage>
</organism>
<accession>A0A6J4SJA2</accession>
<feature type="domain" description="DUF4440" evidence="1">
    <location>
        <begin position="12"/>
        <end position="118"/>
    </location>
</feature>
<reference evidence="2" key="1">
    <citation type="submission" date="2020-02" db="EMBL/GenBank/DDBJ databases">
        <authorList>
            <person name="Meier V. D."/>
        </authorList>
    </citation>
    <scope>NUCLEOTIDE SEQUENCE</scope>
    <source>
        <strain evidence="2">AVDCRST_MAG30</strain>
    </source>
</reference>
<sequence>MPNVEEDRRELARLQEDWMDAMQRRDAERLEELVAPEFVFTAIHIDPEPMSREAWMGAAMGGYTISSFYYDEMDVVVARDTAVVHSRYSQIASYNGRNLSSMFRLTDVWSRREDVWQVVARHSSILA</sequence>
<dbReference type="Gene3D" id="3.10.450.50">
    <property type="match status" value="1"/>
</dbReference>
<dbReference type="InterPro" id="IPR032710">
    <property type="entry name" value="NTF2-like_dom_sf"/>
</dbReference>
<evidence type="ECO:0000313" key="2">
    <source>
        <dbReference type="EMBL" id="CAA9500541.1"/>
    </source>
</evidence>
<dbReference type="Pfam" id="PF14534">
    <property type="entry name" value="DUF4440"/>
    <property type="match status" value="1"/>
</dbReference>
<gene>
    <name evidence="2" type="ORF">AVDCRST_MAG30-1886</name>
</gene>